<evidence type="ECO:0000259" key="10">
    <source>
        <dbReference type="PROSITE" id="PS51030"/>
    </source>
</evidence>
<protein>
    <recommendedName>
        <fullName evidence="14">Nuclear receptor domain-containing protein</fullName>
    </recommendedName>
</protein>
<dbReference type="SMART" id="SM00399">
    <property type="entry name" value="ZnF_C4"/>
    <property type="match status" value="2"/>
</dbReference>
<dbReference type="PANTHER" id="PTHR24082:SF473">
    <property type="entry name" value="ECDYSONE-INDUCED PROTEIN 75B, ISOFORM B"/>
    <property type="match status" value="1"/>
</dbReference>
<feature type="compositionally biased region" description="Polar residues" evidence="9">
    <location>
        <begin position="614"/>
        <end position="626"/>
    </location>
</feature>
<dbReference type="InterPro" id="IPR000536">
    <property type="entry name" value="Nucl_hrmn_rcpt_lig-bd"/>
</dbReference>
<dbReference type="Proteomes" id="UP001519460">
    <property type="component" value="Unassembled WGS sequence"/>
</dbReference>
<comment type="caution">
    <text evidence="12">The sequence shown here is derived from an EMBL/GenBank/DDBJ whole genome shotgun (WGS) entry which is preliminary data.</text>
</comment>
<dbReference type="PROSITE" id="PS51030">
    <property type="entry name" value="NUCLEAR_REC_DBD_2"/>
    <property type="match status" value="2"/>
</dbReference>
<feature type="compositionally biased region" description="Low complexity" evidence="9">
    <location>
        <begin position="365"/>
        <end position="381"/>
    </location>
</feature>
<feature type="region of interest" description="Disordered" evidence="9">
    <location>
        <begin position="1"/>
        <end position="49"/>
    </location>
</feature>
<evidence type="ECO:0000256" key="9">
    <source>
        <dbReference type="SAM" id="MobiDB-lite"/>
    </source>
</evidence>
<name>A0ABD0JSA8_9CAEN</name>
<evidence type="ECO:0000256" key="3">
    <source>
        <dbReference type="ARBA" id="ARBA00022833"/>
    </source>
</evidence>
<keyword evidence="6" id="KW-0804">Transcription</keyword>
<feature type="domain" description="Nuclear receptor" evidence="10">
    <location>
        <begin position="273"/>
        <end position="348"/>
    </location>
</feature>
<keyword evidence="5" id="KW-0238">DNA-binding</keyword>
<dbReference type="InterPro" id="IPR050234">
    <property type="entry name" value="Nuclear_hormone_rcpt_NR1"/>
</dbReference>
<dbReference type="SUPFAM" id="SSF48508">
    <property type="entry name" value="Nuclear receptor ligand-binding domain"/>
    <property type="match status" value="1"/>
</dbReference>
<keyword evidence="7" id="KW-0675">Receptor</keyword>
<feature type="region of interest" description="Disordered" evidence="9">
    <location>
        <begin position="518"/>
        <end position="594"/>
    </location>
</feature>
<evidence type="ECO:0000313" key="12">
    <source>
        <dbReference type="EMBL" id="KAK7477747.1"/>
    </source>
</evidence>
<keyword evidence="13" id="KW-1185">Reference proteome</keyword>
<keyword evidence="8" id="KW-0539">Nucleus</keyword>
<feature type="domain" description="Nuclear receptor" evidence="10">
    <location>
        <begin position="137"/>
        <end position="265"/>
    </location>
</feature>
<evidence type="ECO:0000256" key="5">
    <source>
        <dbReference type="ARBA" id="ARBA00023125"/>
    </source>
</evidence>
<evidence type="ECO:0000313" key="13">
    <source>
        <dbReference type="Proteomes" id="UP001519460"/>
    </source>
</evidence>
<dbReference type="PROSITE" id="PS00031">
    <property type="entry name" value="NUCLEAR_REC_DBD_1"/>
    <property type="match status" value="1"/>
</dbReference>
<dbReference type="PROSITE" id="PS51843">
    <property type="entry name" value="NR_LBD"/>
    <property type="match status" value="1"/>
</dbReference>
<dbReference type="PANTHER" id="PTHR24082">
    <property type="entry name" value="NUCLEAR HORMONE RECEPTOR"/>
    <property type="match status" value="1"/>
</dbReference>
<feature type="non-terminal residue" evidence="12">
    <location>
        <position position="1"/>
    </location>
</feature>
<feature type="compositionally biased region" description="Polar residues" evidence="9">
    <location>
        <begin position="551"/>
        <end position="568"/>
    </location>
</feature>
<evidence type="ECO:0000259" key="11">
    <source>
        <dbReference type="PROSITE" id="PS51843"/>
    </source>
</evidence>
<proteinExistence type="predicted"/>
<keyword evidence="3" id="KW-0862">Zinc</keyword>
<feature type="domain" description="NR LBD" evidence="11">
    <location>
        <begin position="1156"/>
        <end position="1317"/>
    </location>
</feature>
<gene>
    <name evidence="12" type="ORF">BaRGS_00031035</name>
</gene>
<organism evidence="12 13">
    <name type="scientific">Batillaria attramentaria</name>
    <dbReference type="NCBI Taxonomy" id="370345"/>
    <lineage>
        <taxon>Eukaryota</taxon>
        <taxon>Metazoa</taxon>
        <taxon>Spiralia</taxon>
        <taxon>Lophotrochozoa</taxon>
        <taxon>Mollusca</taxon>
        <taxon>Gastropoda</taxon>
        <taxon>Caenogastropoda</taxon>
        <taxon>Sorbeoconcha</taxon>
        <taxon>Cerithioidea</taxon>
        <taxon>Batillariidae</taxon>
        <taxon>Batillaria</taxon>
    </lineage>
</organism>
<evidence type="ECO:0000256" key="2">
    <source>
        <dbReference type="ARBA" id="ARBA00022771"/>
    </source>
</evidence>
<accession>A0ABD0JSA8</accession>
<dbReference type="InterPro" id="IPR001628">
    <property type="entry name" value="Znf_hrmn_rcpt"/>
</dbReference>
<dbReference type="InterPro" id="IPR035500">
    <property type="entry name" value="NHR-like_dom_sf"/>
</dbReference>
<keyword evidence="4" id="KW-0805">Transcription regulation</keyword>
<reference evidence="12 13" key="1">
    <citation type="journal article" date="2023" name="Sci. Data">
        <title>Genome assembly of the Korean intertidal mud-creeper Batillaria attramentaria.</title>
        <authorList>
            <person name="Patra A.K."/>
            <person name="Ho P.T."/>
            <person name="Jun S."/>
            <person name="Lee S.J."/>
            <person name="Kim Y."/>
            <person name="Won Y.J."/>
        </authorList>
    </citation>
    <scope>NUCLEOTIDE SEQUENCE [LARGE SCALE GENOMIC DNA]</scope>
    <source>
        <strain evidence="12">Wonlab-2016</strain>
    </source>
</reference>
<dbReference type="PRINTS" id="PR00047">
    <property type="entry name" value="STROIDFINGER"/>
</dbReference>
<dbReference type="Gene3D" id="3.30.50.10">
    <property type="entry name" value="Erythroid Transcription Factor GATA-1, subunit A"/>
    <property type="match status" value="2"/>
</dbReference>
<evidence type="ECO:0000256" key="7">
    <source>
        <dbReference type="ARBA" id="ARBA00023170"/>
    </source>
</evidence>
<keyword evidence="1" id="KW-0479">Metal-binding</keyword>
<keyword evidence="2" id="KW-0863">Zinc-finger</keyword>
<feature type="region of interest" description="Disordered" evidence="9">
    <location>
        <begin position="347"/>
        <end position="407"/>
    </location>
</feature>
<dbReference type="GO" id="GO:0008270">
    <property type="term" value="F:zinc ion binding"/>
    <property type="evidence" value="ECO:0007669"/>
    <property type="project" value="UniProtKB-KW"/>
</dbReference>
<evidence type="ECO:0000256" key="4">
    <source>
        <dbReference type="ARBA" id="ARBA00023015"/>
    </source>
</evidence>
<evidence type="ECO:0000256" key="6">
    <source>
        <dbReference type="ARBA" id="ARBA00023163"/>
    </source>
</evidence>
<dbReference type="SUPFAM" id="SSF57716">
    <property type="entry name" value="Glucocorticoid receptor-like (DNA-binding domain)"/>
    <property type="match status" value="2"/>
</dbReference>
<dbReference type="CDD" id="cd06916">
    <property type="entry name" value="NR_DBD_like"/>
    <property type="match status" value="1"/>
</dbReference>
<sequence length="1317" mass="141373">LQEDEFLGDMSCPPLPDSATLEQGSSPDNDSPHPYVPTFSVQHPPVPNPATPMSAQLHMAPPVSVPVNSTCPSTAPGDVVLPILDAPPMTAAGSSGDRLCGVAGVGGGAAGSGRPRTYRRRTSSCRSSEGEPGDVSARVCDVCGEQASGHYFGALVCLPCKFVPRNEWRGEGGLDPHRGDVLERLSRAFWDTETCPGGLQSPRQSLAGRGEKASFFIRCTKGGGPAFSSQCGGKCDVQKTGRIRCQFCRFQRCLAAGMYRKEKPEAVIPAEGQMLCKVCNDIANGIHFGVTTCEGCKKFFRRGLKEHQAYTCKADMMCTVNPRMRNNCRYCRYRKCLRVGMSRDAIKMGRPKKADSASACRPERPLSSSSRRKYSGSYTYRPGSGAERLHSDAGSNAGVEKGSGPHPLEHHFSVEPVYDIADEFLKAVSMHIDDQQCGDIKVEPAVALVQAAAAVTAGTPKTGTPSVDPWDTNVCGNVRSSPDATVVPPTTSCQQATHPSLTRCAGQTHLVPFQQVPYPQSQQRPHFQAPGSWPGEDSNKNRQGAPKRSESFNSVSTLTCSPPKQSLRASGEDLLPSDSRNDTPSSGGYGVTNCCTSPVSPASSPVLQDGIAEQASSRTSSASRVKNGSDFVPTSGAFPFQPHLGYAHSSPESKADRRNSRSSLFKYDDEKQGTTFSSDDLFELLETLGETGHKSSRACPGASPCDQGKMLYSLASANSGRVTGFRTSGLLAQNAGVKFVKANHSVLSSNPKGAGESRRRVSDSVLDYPVEAKYQRLNQHVQNVGQAGMRSENCSVPAFPFAPFFRPECFSRRMQSSACDSSRKVAAGPPLPMSAPVFGSGTGNFHREEWPENSEYNSLHRSHDNIFAAANCSGDLPFTFRPPSGPVFAPDVIGSSPVFPSLVIKQEKGEPVHPHYTTAQRCFYPVGNQPATSRGSSVSSQCAACYEGVNDSPAFSCSICNEREQSSRNDMHQDNTMGDVSRTMARSLANVGSVTKSPVLTASSAAASDTATASQSQSSQGGLSTAASSVACKMVSSSSPSVSLPMSLPTPPGLSAALCACKFPSVSVNRAGLMEVNCYFLTVDKTCEKNDCRGETEYDPSLENSVASCRCLKCQENHTRESSVWRKFCMKRAHRYWHKHVPSPLVVHMTVRNQQTLTTVARALGHLQAAINDLDRDCAAGHSTSDDCHADPVERLYHQGVGITRIVRHFLQLIPGARQLGQDVEMLVQGAGFGTAVILVGSQGFDAECRRFRQLWTWTVNLLTLAGRVHGIALDKMETALLCAICLLSTDVDGLQNPEAVEDARRVLLDGLEAYIS</sequence>
<feature type="compositionally biased region" description="Polar residues" evidence="9">
    <location>
        <begin position="20"/>
        <end position="29"/>
    </location>
</feature>
<dbReference type="Gene3D" id="1.10.565.10">
    <property type="entry name" value="Retinoid X Receptor"/>
    <property type="match status" value="1"/>
</dbReference>
<evidence type="ECO:0000256" key="8">
    <source>
        <dbReference type="ARBA" id="ARBA00023242"/>
    </source>
</evidence>
<dbReference type="InterPro" id="IPR013088">
    <property type="entry name" value="Znf_NHR/GATA"/>
</dbReference>
<feature type="region of interest" description="Disordered" evidence="9">
    <location>
        <begin position="109"/>
        <end position="131"/>
    </location>
</feature>
<dbReference type="GO" id="GO:0003677">
    <property type="term" value="F:DNA binding"/>
    <property type="evidence" value="ECO:0007669"/>
    <property type="project" value="UniProtKB-KW"/>
</dbReference>
<feature type="region of interest" description="Disordered" evidence="9">
    <location>
        <begin position="610"/>
        <end position="666"/>
    </location>
</feature>
<feature type="non-terminal residue" evidence="12">
    <location>
        <position position="1317"/>
    </location>
</feature>
<dbReference type="EMBL" id="JACVVK020000342">
    <property type="protein sequence ID" value="KAK7477747.1"/>
    <property type="molecule type" value="Genomic_DNA"/>
</dbReference>
<dbReference type="Pfam" id="PF00105">
    <property type="entry name" value="zf-C4"/>
    <property type="match status" value="2"/>
</dbReference>
<evidence type="ECO:0008006" key="14">
    <source>
        <dbReference type="Google" id="ProtNLM"/>
    </source>
</evidence>
<evidence type="ECO:0000256" key="1">
    <source>
        <dbReference type="ARBA" id="ARBA00022723"/>
    </source>
</evidence>